<evidence type="ECO:0000313" key="2">
    <source>
        <dbReference type="Proteomes" id="UP000058925"/>
    </source>
</evidence>
<sequence>MKKTLTWKKLYVGKTSGTGEGLFTKVNFKKGDHIFTWEGTLKKGRYPYYVGSRWLQIEKYQWIAPLRSNPGCT</sequence>
<dbReference type="SUPFAM" id="SSF82199">
    <property type="entry name" value="SET domain"/>
    <property type="match status" value="1"/>
</dbReference>
<gene>
    <name evidence="1" type="ORF">NMY3_00175</name>
</gene>
<proteinExistence type="predicted"/>
<protein>
    <submittedName>
        <fullName evidence="1">Uncharacterized protein</fullName>
    </submittedName>
</protein>
<dbReference type="AlphaFoldDB" id="A0A654LVI7"/>
<dbReference type="KEGG" id="taa:NMY3_00175"/>
<organism evidence="1 2">
    <name type="scientific">Candidatus Nitrosocosmicus oleophilus</name>
    <dbReference type="NCBI Taxonomy" id="1353260"/>
    <lineage>
        <taxon>Archaea</taxon>
        <taxon>Nitrososphaerota</taxon>
        <taxon>Nitrososphaeria</taxon>
        <taxon>Nitrososphaerales</taxon>
        <taxon>Nitrososphaeraceae</taxon>
        <taxon>Candidatus Nitrosocosmicus</taxon>
    </lineage>
</organism>
<reference evidence="2" key="1">
    <citation type="submission" date="2015-10" db="EMBL/GenBank/DDBJ databases">
        <title>Niche specialization of a soil ammonia-oxidizing archaeon, Candidatus Nitrosocosmicus oleophilus.</title>
        <authorList>
            <person name="Jung M.-Y."/>
            <person name="Rhee S.-K."/>
        </authorList>
    </citation>
    <scope>NUCLEOTIDE SEQUENCE [LARGE SCALE GENOMIC DNA]</scope>
    <source>
        <strain evidence="2">MY3</strain>
    </source>
</reference>
<dbReference type="RefSeq" id="WP_196817061.1">
    <property type="nucleotide sequence ID" value="NZ_CP012850.1"/>
</dbReference>
<dbReference type="GeneID" id="60420384"/>
<name>A0A654LVI7_9ARCH</name>
<dbReference type="Proteomes" id="UP000058925">
    <property type="component" value="Chromosome"/>
</dbReference>
<accession>A0A654LVI7</accession>
<evidence type="ECO:0000313" key="1">
    <source>
        <dbReference type="EMBL" id="ALI34389.1"/>
    </source>
</evidence>
<dbReference type="InterPro" id="IPR046341">
    <property type="entry name" value="SET_dom_sf"/>
</dbReference>
<keyword evidence="2" id="KW-1185">Reference proteome</keyword>
<dbReference type="EMBL" id="CP012850">
    <property type="protein sequence ID" value="ALI34389.1"/>
    <property type="molecule type" value="Genomic_DNA"/>
</dbReference>